<organism evidence="5 6">
    <name type="scientific">Tritrichomonas foetus</name>
    <dbReference type="NCBI Taxonomy" id="1144522"/>
    <lineage>
        <taxon>Eukaryota</taxon>
        <taxon>Metamonada</taxon>
        <taxon>Parabasalia</taxon>
        <taxon>Tritrichomonadida</taxon>
        <taxon>Tritrichomonadidae</taxon>
        <taxon>Tritrichomonas</taxon>
    </lineage>
</organism>
<dbReference type="EMBL" id="MLAK01001337">
    <property type="protein sequence ID" value="OHS94203.1"/>
    <property type="molecule type" value="Genomic_DNA"/>
</dbReference>
<evidence type="ECO:0000256" key="3">
    <source>
        <dbReference type="SAM" id="MobiDB-lite"/>
    </source>
</evidence>
<evidence type="ECO:0000256" key="2">
    <source>
        <dbReference type="ARBA" id="ARBA00022837"/>
    </source>
</evidence>
<dbReference type="GeneID" id="94830649"/>
<dbReference type="Gene3D" id="2.60.40.150">
    <property type="entry name" value="C2 domain"/>
    <property type="match status" value="1"/>
</dbReference>
<dbReference type="PROSITE" id="PS50004">
    <property type="entry name" value="C2"/>
    <property type="match status" value="1"/>
</dbReference>
<proteinExistence type="predicted"/>
<dbReference type="PANTHER" id="PTHR45911">
    <property type="entry name" value="C2 DOMAIN-CONTAINING PROTEIN"/>
    <property type="match status" value="1"/>
</dbReference>
<dbReference type="OrthoDB" id="775356at2759"/>
<gene>
    <name evidence="5" type="ORF">TRFO_11269</name>
</gene>
<sequence length="243" mass="27460">MKLDIKIFAAKGLPKLNPKLRQMPFCDIRIEDVETSYQTKTSKNGTSPEWNEAFTFSQINPASVTIIISVCHKQQVISFINFTISDITSGSEIDQWLDLTKDNDEQSSGGKIHLALSFQSEPEDQIAPQFMEEEEEAQVEENIENNENYENQNSPVSSPEQNLSERQSARSAQQTGRSPGSPRLKADRTREKIMNDEEDVEIIENEALEVAQQKYNAFLKANAAGLLDNSKKVAQFNQQNDEE</sequence>
<evidence type="ECO:0000313" key="6">
    <source>
        <dbReference type="Proteomes" id="UP000179807"/>
    </source>
</evidence>
<name>A0A1J4J946_9EUKA</name>
<reference evidence="5" key="1">
    <citation type="submission" date="2016-10" db="EMBL/GenBank/DDBJ databases">
        <authorList>
            <person name="Benchimol M."/>
            <person name="Almeida L.G."/>
            <person name="Vasconcelos A.T."/>
            <person name="Perreira-Neves A."/>
            <person name="Rosa I.A."/>
            <person name="Tasca T."/>
            <person name="Bogo M.R."/>
            <person name="de Souza W."/>
        </authorList>
    </citation>
    <scope>NUCLEOTIDE SEQUENCE [LARGE SCALE GENOMIC DNA]</scope>
    <source>
        <strain evidence="5">K</strain>
    </source>
</reference>
<dbReference type="AlphaFoldDB" id="A0A1J4J946"/>
<evidence type="ECO:0000259" key="4">
    <source>
        <dbReference type="PROSITE" id="PS50004"/>
    </source>
</evidence>
<dbReference type="SUPFAM" id="SSF49562">
    <property type="entry name" value="C2 domain (Calcium/lipid-binding domain, CaLB)"/>
    <property type="match status" value="1"/>
</dbReference>
<evidence type="ECO:0000313" key="5">
    <source>
        <dbReference type="EMBL" id="OHS94203.1"/>
    </source>
</evidence>
<dbReference type="GO" id="GO:0016020">
    <property type="term" value="C:membrane"/>
    <property type="evidence" value="ECO:0007669"/>
    <property type="project" value="TreeGrafter"/>
</dbReference>
<dbReference type="RefSeq" id="XP_068347340.1">
    <property type="nucleotide sequence ID" value="XM_068495945.1"/>
</dbReference>
<evidence type="ECO:0000256" key="1">
    <source>
        <dbReference type="ARBA" id="ARBA00022723"/>
    </source>
</evidence>
<keyword evidence="6" id="KW-1185">Reference proteome</keyword>
<dbReference type="VEuPathDB" id="TrichDB:TRFO_11269"/>
<dbReference type="SMART" id="SM00239">
    <property type="entry name" value="C2"/>
    <property type="match status" value="1"/>
</dbReference>
<feature type="compositionally biased region" description="Polar residues" evidence="3">
    <location>
        <begin position="154"/>
        <end position="178"/>
    </location>
</feature>
<comment type="caution">
    <text evidence="5">The sequence shown here is derived from an EMBL/GenBank/DDBJ whole genome shotgun (WGS) entry which is preliminary data.</text>
</comment>
<dbReference type="Pfam" id="PF00168">
    <property type="entry name" value="C2"/>
    <property type="match status" value="1"/>
</dbReference>
<protein>
    <recommendedName>
        <fullName evidence="4">C2 domain-containing protein</fullName>
    </recommendedName>
</protein>
<dbReference type="InterPro" id="IPR035892">
    <property type="entry name" value="C2_domain_sf"/>
</dbReference>
<dbReference type="GO" id="GO:0005509">
    <property type="term" value="F:calcium ion binding"/>
    <property type="evidence" value="ECO:0007669"/>
    <property type="project" value="TreeGrafter"/>
</dbReference>
<keyword evidence="2" id="KW-0106">Calcium</keyword>
<accession>A0A1J4J946</accession>
<feature type="region of interest" description="Disordered" evidence="3">
    <location>
        <begin position="146"/>
        <end position="193"/>
    </location>
</feature>
<dbReference type="Proteomes" id="UP000179807">
    <property type="component" value="Unassembled WGS sequence"/>
</dbReference>
<dbReference type="PANTHER" id="PTHR45911:SF4">
    <property type="entry name" value="MULTIPLE C2 AND TRANSMEMBRANE DOMAIN-CONTAINING PROTEIN"/>
    <property type="match status" value="1"/>
</dbReference>
<feature type="compositionally biased region" description="Basic and acidic residues" evidence="3">
    <location>
        <begin position="184"/>
        <end position="193"/>
    </location>
</feature>
<dbReference type="CDD" id="cd00030">
    <property type="entry name" value="C2"/>
    <property type="match status" value="1"/>
</dbReference>
<keyword evidence="1" id="KW-0479">Metal-binding</keyword>
<dbReference type="InterPro" id="IPR000008">
    <property type="entry name" value="C2_dom"/>
</dbReference>
<feature type="domain" description="C2" evidence="4">
    <location>
        <begin position="1"/>
        <end position="110"/>
    </location>
</feature>